<evidence type="ECO:0000313" key="1">
    <source>
        <dbReference type="EMBL" id="KAJ4726864.1"/>
    </source>
</evidence>
<accession>A0ACC1YU38</accession>
<evidence type="ECO:0000313" key="2">
    <source>
        <dbReference type="Proteomes" id="UP001164539"/>
    </source>
</evidence>
<dbReference type="EMBL" id="CM051394">
    <property type="protein sequence ID" value="KAJ4726864.1"/>
    <property type="molecule type" value="Genomic_DNA"/>
</dbReference>
<comment type="caution">
    <text evidence="1">The sequence shown here is derived from an EMBL/GenBank/DDBJ whole genome shotgun (WGS) entry which is preliminary data.</text>
</comment>
<protein>
    <submittedName>
        <fullName evidence="1">Hyoscyamine 6-dioxygenase</fullName>
    </submittedName>
</protein>
<reference evidence="1 2" key="1">
    <citation type="journal article" date="2023" name="Science">
        <title>Complex scaffold remodeling in plant triterpene biosynthesis.</title>
        <authorList>
            <person name="De La Pena R."/>
            <person name="Hodgson H."/>
            <person name="Liu J.C."/>
            <person name="Stephenson M.J."/>
            <person name="Martin A.C."/>
            <person name="Owen C."/>
            <person name="Harkess A."/>
            <person name="Leebens-Mack J."/>
            <person name="Jimenez L.E."/>
            <person name="Osbourn A."/>
            <person name="Sattely E.S."/>
        </authorList>
    </citation>
    <scope>NUCLEOTIDE SEQUENCE [LARGE SCALE GENOMIC DNA]</scope>
    <source>
        <strain evidence="2">cv. JPN11</strain>
        <tissue evidence="1">Leaf</tissue>
    </source>
</reference>
<organism evidence="1 2">
    <name type="scientific">Melia azedarach</name>
    <name type="common">Chinaberry tree</name>
    <dbReference type="NCBI Taxonomy" id="155640"/>
    <lineage>
        <taxon>Eukaryota</taxon>
        <taxon>Viridiplantae</taxon>
        <taxon>Streptophyta</taxon>
        <taxon>Embryophyta</taxon>
        <taxon>Tracheophyta</taxon>
        <taxon>Spermatophyta</taxon>
        <taxon>Magnoliopsida</taxon>
        <taxon>eudicotyledons</taxon>
        <taxon>Gunneridae</taxon>
        <taxon>Pentapetalae</taxon>
        <taxon>rosids</taxon>
        <taxon>malvids</taxon>
        <taxon>Sapindales</taxon>
        <taxon>Meliaceae</taxon>
        <taxon>Melia</taxon>
    </lineage>
</organism>
<name>A0ACC1YU38_MELAZ</name>
<sequence>MEELVSSWCNVGAIPETYVFPPEKRPGKLIFTLDKSIPVLDLGSEDRNQTIQQIMKASEEFGFFQVVNHGISKDLIDDTVAVAREFQAMPAKDKISECSKDPNRSCKLYTSSGNYQTEEIHYWRDCLIHPCHSFEKYMQFWPAKPPRYREIVRKYSIEVRKLSSRILELISEGLRLSPGYFNSDLSESPILLINHYPPCPDPSLTLGLARHRDPSVISIVLQGDVPGLQVFKAEEWIGVEPLPYAFVVNMGYVLQIISNGKLKGAEHRVVTNSNDARTTVSFFAYPSNDSLIKPAEALVNASDPPIYRALKFKDFHVDFLSKSADAEAVKKFISSRIID</sequence>
<keyword evidence="2" id="KW-1185">Reference proteome</keyword>
<dbReference type="Proteomes" id="UP001164539">
    <property type="component" value="Chromosome 1"/>
</dbReference>
<proteinExistence type="predicted"/>
<gene>
    <name evidence="1" type="ORF">OWV82_000058</name>
</gene>